<reference evidence="2 4" key="2">
    <citation type="submission" date="2016-11" db="EMBL/GenBank/DDBJ databases">
        <authorList>
            <person name="Varghese N."/>
            <person name="Submissions S."/>
        </authorList>
    </citation>
    <scope>NUCLEOTIDE SEQUENCE [LARGE SCALE GENOMIC DNA]</scope>
    <source>
        <strain evidence="2 4">DSM 7308</strain>
    </source>
</reference>
<dbReference type="NCBIfam" id="TIGR04282">
    <property type="entry name" value="glyco_like_cofC"/>
    <property type="match status" value="1"/>
</dbReference>
<proteinExistence type="predicted"/>
<dbReference type="Proteomes" id="UP000323392">
    <property type="component" value="Unassembled WGS sequence"/>
</dbReference>
<dbReference type="STRING" id="1121328.JWYL7_1002"/>
<dbReference type="EMBL" id="FRBG01000005">
    <property type="protein sequence ID" value="SHK77004.1"/>
    <property type="molecule type" value="Genomic_DNA"/>
</dbReference>
<dbReference type="PANTHER" id="PTHR36529:SF1">
    <property type="entry name" value="GLYCOSYLTRANSFERASE"/>
    <property type="match status" value="1"/>
</dbReference>
<evidence type="ECO:0000313" key="1">
    <source>
        <dbReference type="EMBL" id="KXZ39927.1"/>
    </source>
</evidence>
<comment type="caution">
    <text evidence="1">The sequence shown here is derived from an EMBL/GenBank/DDBJ whole genome shotgun (WGS) entry which is preliminary data.</text>
</comment>
<evidence type="ECO:0000313" key="2">
    <source>
        <dbReference type="EMBL" id="SHK77004.1"/>
    </source>
</evidence>
<dbReference type="Proteomes" id="UP000092605">
    <property type="component" value="Unassembled WGS sequence"/>
</dbReference>
<dbReference type="Gene3D" id="3.90.550.10">
    <property type="entry name" value="Spore Coat Polysaccharide Biosynthesis Protein SpsA, Chain A"/>
    <property type="match status" value="1"/>
</dbReference>
<dbReference type="EMBL" id="LSFY01000001">
    <property type="protein sequence ID" value="KXZ39927.1"/>
    <property type="molecule type" value="Genomic_DNA"/>
</dbReference>
<dbReference type="RefSeq" id="WP_066069928.1">
    <property type="nucleotide sequence ID" value="NZ_FRBG01000005.1"/>
</dbReference>
<dbReference type="PATRIC" id="fig|1121328.3.peg.1009"/>
<gene>
    <name evidence="1" type="ORF">JWYL7_1002</name>
    <name evidence="2" type="ORF">SAMN05661008_00851</name>
</gene>
<dbReference type="AlphaFoldDB" id="A0A150FQP0"/>
<dbReference type="InterPro" id="IPR018641">
    <property type="entry name" value="Trfase_1_rSAM/seldom-assoc"/>
</dbReference>
<evidence type="ECO:0000313" key="4">
    <source>
        <dbReference type="Proteomes" id="UP000323392"/>
    </source>
</evidence>
<dbReference type="SUPFAM" id="SSF53448">
    <property type="entry name" value="Nucleotide-diphospho-sugar transferases"/>
    <property type="match status" value="1"/>
</dbReference>
<dbReference type="PANTHER" id="PTHR36529">
    <property type="entry name" value="SLL1095 PROTEIN"/>
    <property type="match status" value="1"/>
</dbReference>
<name>A0A150FQP0_CLOPD</name>
<keyword evidence="4" id="KW-1185">Reference proteome</keyword>
<sequence>MKALILMTRVPIPGKTKTRLMEILSANECAQIHTNFLLDIFNVLHTLKEDIDIYLSYTPKEEFDLMKHIVPKYINTFPQRGDTLGDKMANSIEYLLNKGYSKVVLIGSDIPDIKDTDIKNAFDILNTKDVVIGPTYDGGYYLIGMKKIYRSIFSDDIKWGYKTVLEGTLDILNKLNINVGINTKLKDIDTKEDLIDFFERMNQHDDKNILPKNTINFLKKYWSDNWDVKRYIK</sequence>
<accession>A0A150FQP0</accession>
<organism evidence="1 3">
    <name type="scientific">Alkalithermobacter thermoalcaliphilus JW-YL-7 = DSM 7308</name>
    <dbReference type="NCBI Taxonomy" id="1121328"/>
    <lineage>
        <taxon>Bacteria</taxon>
        <taxon>Bacillati</taxon>
        <taxon>Bacillota</taxon>
        <taxon>Clostridia</taxon>
        <taxon>Peptostreptococcales</taxon>
        <taxon>Tepidibacteraceae</taxon>
        <taxon>Alkalithermobacter</taxon>
    </lineage>
</organism>
<evidence type="ECO:0008006" key="5">
    <source>
        <dbReference type="Google" id="ProtNLM"/>
    </source>
</evidence>
<evidence type="ECO:0000313" key="3">
    <source>
        <dbReference type="Proteomes" id="UP000092605"/>
    </source>
</evidence>
<dbReference type="InterPro" id="IPR029044">
    <property type="entry name" value="Nucleotide-diphossugar_trans"/>
</dbReference>
<reference evidence="1 3" key="1">
    <citation type="submission" date="2016-02" db="EMBL/GenBank/DDBJ databases">
        <title>Draft genome sequence for Clostridium paradoxum JW-YL-7.</title>
        <authorList>
            <person name="Utturkar S.M."/>
            <person name="Lancaster A."/>
            <person name="Poole F.L."/>
            <person name="Adams M.W."/>
            <person name="Brown S.D."/>
        </authorList>
    </citation>
    <scope>NUCLEOTIDE SEQUENCE [LARGE SCALE GENOMIC DNA]</scope>
    <source>
        <strain evidence="1 3">JW-YL-7</strain>
    </source>
</reference>
<dbReference type="OrthoDB" id="9810303at2"/>
<protein>
    <recommendedName>
        <fullName evidence="5">Glycosyltransferase</fullName>
    </recommendedName>
</protein>
<dbReference type="Pfam" id="PF09837">
    <property type="entry name" value="DUF2064"/>
    <property type="match status" value="1"/>
</dbReference>